<keyword evidence="3" id="KW-1133">Transmembrane helix</keyword>
<dbReference type="AlphaFoldDB" id="A0AAV9XVY1"/>
<evidence type="ECO:0000313" key="5">
    <source>
        <dbReference type="Proteomes" id="UP001311799"/>
    </source>
</evidence>
<evidence type="ECO:0000256" key="3">
    <source>
        <dbReference type="SAM" id="Phobius"/>
    </source>
</evidence>
<gene>
    <name evidence="4" type="ORF">RS030_6842</name>
</gene>
<keyword evidence="3" id="KW-0812">Transmembrane</keyword>
<dbReference type="Proteomes" id="UP001311799">
    <property type="component" value="Unassembled WGS sequence"/>
</dbReference>
<feature type="coiled-coil region" evidence="1">
    <location>
        <begin position="94"/>
        <end position="132"/>
    </location>
</feature>
<keyword evidence="5" id="KW-1185">Reference proteome</keyword>
<reference evidence="4 5" key="1">
    <citation type="submission" date="2023-10" db="EMBL/GenBank/DDBJ databases">
        <title>Comparative genomics analysis reveals potential genetic determinants of host preference in Cryptosporidium xiaoi.</title>
        <authorList>
            <person name="Xiao L."/>
            <person name="Li J."/>
        </authorList>
    </citation>
    <scope>NUCLEOTIDE SEQUENCE [LARGE SCALE GENOMIC DNA]</scope>
    <source>
        <strain evidence="4 5">52996</strain>
    </source>
</reference>
<sequence length="207" mass="24157">MNDKEALVKTNNKTSLKTEKVDNVSKKSNFKKHFILGSLISLLIGVSYLYFRNNEINISNIKGKILKEIIHHEVRSIQGDFGEEVPVDGIIDDRNIIIEEIENAEESEEELLAQYDDEAEEELEETDDEDDRRFVEEMNELLKEDVNYELDEGFSQNDKDDNTNYPEEIVDDPEIAEYEHEVDDIIDNNWSDDEAELKRMESEVVHQ</sequence>
<organism evidence="4 5">
    <name type="scientific">Cryptosporidium xiaoi</name>
    <dbReference type="NCBI Taxonomy" id="659607"/>
    <lineage>
        <taxon>Eukaryota</taxon>
        <taxon>Sar</taxon>
        <taxon>Alveolata</taxon>
        <taxon>Apicomplexa</taxon>
        <taxon>Conoidasida</taxon>
        <taxon>Coccidia</taxon>
        <taxon>Eucoccidiorida</taxon>
        <taxon>Eimeriorina</taxon>
        <taxon>Cryptosporidiidae</taxon>
        <taxon>Cryptosporidium</taxon>
    </lineage>
</organism>
<keyword evidence="1" id="KW-0175">Coiled coil</keyword>
<dbReference type="EMBL" id="JAWDEY010000034">
    <property type="protein sequence ID" value="KAK6588370.1"/>
    <property type="molecule type" value="Genomic_DNA"/>
</dbReference>
<name>A0AAV9XVY1_9CRYT</name>
<evidence type="ECO:0000256" key="1">
    <source>
        <dbReference type="SAM" id="Coils"/>
    </source>
</evidence>
<protein>
    <submittedName>
        <fullName evidence="4">Uncharacterized protein</fullName>
    </submittedName>
</protein>
<feature type="region of interest" description="Disordered" evidence="2">
    <location>
        <begin position="148"/>
        <end position="172"/>
    </location>
</feature>
<accession>A0AAV9XVY1</accession>
<evidence type="ECO:0000313" key="4">
    <source>
        <dbReference type="EMBL" id="KAK6588370.1"/>
    </source>
</evidence>
<proteinExistence type="predicted"/>
<feature type="transmembrane region" description="Helical" evidence="3">
    <location>
        <begin position="34"/>
        <end position="51"/>
    </location>
</feature>
<keyword evidence="3" id="KW-0472">Membrane</keyword>
<evidence type="ECO:0000256" key="2">
    <source>
        <dbReference type="SAM" id="MobiDB-lite"/>
    </source>
</evidence>
<comment type="caution">
    <text evidence="4">The sequence shown here is derived from an EMBL/GenBank/DDBJ whole genome shotgun (WGS) entry which is preliminary data.</text>
</comment>